<dbReference type="Pfam" id="PF00464">
    <property type="entry name" value="SHMT"/>
    <property type="match status" value="1"/>
</dbReference>
<dbReference type="GO" id="GO:0019264">
    <property type="term" value="P:glycine biosynthetic process from serine"/>
    <property type="evidence" value="ECO:0007669"/>
    <property type="project" value="InterPro"/>
</dbReference>
<evidence type="ECO:0000256" key="5">
    <source>
        <dbReference type="ARBA" id="ARBA00022679"/>
    </source>
</evidence>
<dbReference type="InterPro" id="IPR049943">
    <property type="entry name" value="Ser_HO-MeTrfase-like"/>
</dbReference>
<evidence type="ECO:0000256" key="7">
    <source>
        <dbReference type="RuleBase" id="RU000585"/>
    </source>
</evidence>
<dbReference type="InterPro" id="IPR019798">
    <property type="entry name" value="Ser_HO-MeTrfase_PLP_BS"/>
</dbReference>
<comment type="cofactor">
    <cofactor evidence="1 7">
        <name>pyridoxal 5'-phosphate</name>
        <dbReference type="ChEBI" id="CHEBI:597326"/>
    </cofactor>
</comment>
<keyword evidence="8" id="KW-0175">Coiled coil</keyword>
<dbReference type="EMBL" id="HBGV01020120">
    <property type="protein sequence ID" value="CAD9520345.1"/>
    <property type="molecule type" value="Transcribed_RNA"/>
</dbReference>
<dbReference type="InterPro" id="IPR001085">
    <property type="entry name" value="Ser_HO-MeTrfase"/>
</dbReference>
<comment type="catalytic activity">
    <reaction evidence="7">
        <text>(6R)-5,10-methylene-5,6,7,8-tetrahydrofolate + glycine + H2O = (6S)-5,6,7,8-tetrahydrofolate + L-serine</text>
        <dbReference type="Rhea" id="RHEA:15481"/>
        <dbReference type="ChEBI" id="CHEBI:15377"/>
        <dbReference type="ChEBI" id="CHEBI:15636"/>
        <dbReference type="ChEBI" id="CHEBI:33384"/>
        <dbReference type="ChEBI" id="CHEBI:57305"/>
        <dbReference type="ChEBI" id="CHEBI:57453"/>
        <dbReference type="EC" id="2.1.2.1"/>
    </reaction>
</comment>
<comment type="pathway">
    <text evidence="2 7">One-carbon metabolism; tetrahydrofolate interconversion.</text>
</comment>
<dbReference type="PANTHER" id="PTHR11680">
    <property type="entry name" value="SERINE HYDROXYMETHYLTRANSFERASE"/>
    <property type="match status" value="1"/>
</dbReference>
<evidence type="ECO:0000256" key="8">
    <source>
        <dbReference type="SAM" id="Coils"/>
    </source>
</evidence>
<gene>
    <name evidence="10" type="ORF">HTAM1171_LOCUS12562</name>
</gene>
<dbReference type="FunFam" id="3.40.640.10:FF:000097">
    <property type="entry name" value="Serine hydroxymethyltransferase"/>
    <property type="match status" value="1"/>
</dbReference>
<dbReference type="InterPro" id="IPR039429">
    <property type="entry name" value="SHMT-like_dom"/>
</dbReference>
<feature type="domain" description="Serine hydroxymethyltransferase-like" evidence="9">
    <location>
        <begin position="125"/>
        <end position="506"/>
    </location>
</feature>
<dbReference type="NCBIfam" id="NF000586">
    <property type="entry name" value="PRK00011.1"/>
    <property type="match status" value="1"/>
</dbReference>
<accession>A0A7S2N4Q3</accession>
<keyword evidence="6 7" id="KW-0663">Pyridoxal phosphate</keyword>
<dbReference type="EC" id="2.1.2.1" evidence="7"/>
<dbReference type="PROSITE" id="PS00096">
    <property type="entry name" value="SHMT"/>
    <property type="match status" value="1"/>
</dbReference>
<evidence type="ECO:0000256" key="6">
    <source>
        <dbReference type="ARBA" id="ARBA00022898"/>
    </source>
</evidence>
<evidence type="ECO:0000256" key="2">
    <source>
        <dbReference type="ARBA" id="ARBA00004777"/>
    </source>
</evidence>
<feature type="coiled-coil region" evidence="8">
    <location>
        <begin position="520"/>
        <end position="574"/>
    </location>
</feature>
<keyword evidence="5 7" id="KW-0808">Transferase</keyword>
<dbReference type="CDD" id="cd00378">
    <property type="entry name" value="SHMT"/>
    <property type="match status" value="1"/>
</dbReference>
<dbReference type="GO" id="GO:0004372">
    <property type="term" value="F:glycine hydroxymethyltransferase activity"/>
    <property type="evidence" value="ECO:0007669"/>
    <property type="project" value="UniProtKB-EC"/>
</dbReference>
<evidence type="ECO:0000259" key="9">
    <source>
        <dbReference type="Pfam" id="PF00464"/>
    </source>
</evidence>
<dbReference type="PANTHER" id="PTHR11680:SF35">
    <property type="entry name" value="SERINE HYDROXYMETHYLTRANSFERASE 1"/>
    <property type="match status" value="1"/>
</dbReference>
<dbReference type="Gene3D" id="3.40.640.10">
    <property type="entry name" value="Type I PLP-dependent aspartate aminotransferase-like (Major domain)"/>
    <property type="match status" value="1"/>
</dbReference>
<dbReference type="GO" id="GO:0030170">
    <property type="term" value="F:pyridoxal phosphate binding"/>
    <property type="evidence" value="ECO:0007669"/>
    <property type="project" value="InterPro"/>
</dbReference>
<organism evidence="10">
    <name type="scientific">Helicotheca tamesis</name>
    <dbReference type="NCBI Taxonomy" id="374047"/>
    <lineage>
        <taxon>Eukaryota</taxon>
        <taxon>Sar</taxon>
        <taxon>Stramenopiles</taxon>
        <taxon>Ochrophyta</taxon>
        <taxon>Bacillariophyta</taxon>
        <taxon>Mediophyceae</taxon>
        <taxon>Lithodesmiophycidae</taxon>
        <taxon>Lithodesmiales</taxon>
        <taxon>Lithodesmiaceae</taxon>
        <taxon>Helicotheca</taxon>
    </lineage>
</organism>
<dbReference type="GO" id="GO:0035999">
    <property type="term" value="P:tetrahydrofolate interconversion"/>
    <property type="evidence" value="ECO:0007669"/>
    <property type="project" value="UniProtKB-UniPathway"/>
</dbReference>
<comment type="similarity">
    <text evidence="3 7">Belongs to the SHMT family.</text>
</comment>
<sequence>MNRYKNHSSPHHKEKAVHVPYHIMMFKKGRHRRAASTVAIYVTSAIASNGINAFHTVPNALLTFRHNSSSKANGNEYHSAISSRYIPAGMVATTSDVAVSGMQADDDDDDDSNNDRSSFVSKLGEFDPVLADMIQCEDRRQRVGLELIASENFASAAVREALGSCLTNKYSEGGVGKRYYGGNEYIDQIESLCMDRALELYGLDAEEWGVNVQPYSGSPANFAVYTALLNPHDRIMGLDLPSGGHLTHGFQTPKRKVSATSVYFESMPYVVSSETGLIDYDEMELRVKMFMPKLLIAGASAYPREWDYARMRKIADSVGAYLLVDMAHISGLVAGRVAESPFSYADVVTSTTHKTLRGPRSGMIFAKRSLMEKINSAVFPSLQGGPHNHQIAGLAVALKEANSDEFRSYASSVISNAKALADGLINRGHVIITGGTDNHLLLWNVRPHGLTGSKVEKVLDMVSITTNKNSIPGDTSAINPGGVRLGTPALTSRGLDEDDFDRVAEFLHQGSEIAIEVQNIAELELKHKQESGDEEALKKEKVLLKDFVGVLKSNESIRERVESLKSDVEEFAIKFAMPGDK</sequence>
<dbReference type="Gene3D" id="3.90.1150.10">
    <property type="entry name" value="Aspartate Aminotransferase, domain 1"/>
    <property type="match status" value="1"/>
</dbReference>
<reference evidence="10" key="1">
    <citation type="submission" date="2021-01" db="EMBL/GenBank/DDBJ databases">
        <authorList>
            <person name="Corre E."/>
            <person name="Pelletier E."/>
            <person name="Niang G."/>
            <person name="Scheremetjew M."/>
            <person name="Finn R."/>
            <person name="Kale V."/>
            <person name="Holt S."/>
            <person name="Cochrane G."/>
            <person name="Meng A."/>
            <person name="Brown T."/>
            <person name="Cohen L."/>
        </authorList>
    </citation>
    <scope>NUCLEOTIDE SEQUENCE</scope>
    <source>
        <strain evidence="10">CCMP826</strain>
    </source>
</reference>
<dbReference type="UniPathway" id="UPA00193"/>
<protein>
    <recommendedName>
        <fullName evidence="7">Serine hydroxymethyltransferase</fullName>
        <ecNumber evidence="7">2.1.2.1</ecNumber>
    </recommendedName>
</protein>
<dbReference type="SUPFAM" id="SSF53383">
    <property type="entry name" value="PLP-dependent transferases"/>
    <property type="match status" value="1"/>
</dbReference>
<evidence type="ECO:0000313" key="10">
    <source>
        <dbReference type="EMBL" id="CAD9520345.1"/>
    </source>
</evidence>
<keyword evidence="4 7" id="KW-0554">One-carbon metabolism</keyword>
<evidence type="ECO:0000256" key="3">
    <source>
        <dbReference type="ARBA" id="ARBA00006376"/>
    </source>
</evidence>
<comment type="function">
    <text evidence="7">Interconversion of serine and glycine.</text>
</comment>
<proteinExistence type="inferred from homology"/>
<dbReference type="GO" id="GO:0005739">
    <property type="term" value="C:mitochondrion"/>
    <property type="evidence" value="ECO:0007669"/>
    <property type="project" value="TreeGrafter"/>
</dbReference>
<name>A0A7S2N4Q3_9STRA</name>
<evidence type="ECO:0000256" key="4">
    <source>
        <dbReference type="ARBA" id="ARBA00022563"/>
    </source>
</evidence>
<evidence type="ECO:0000256" key="1">
    <source>
        <dbReference type="ARBA" id="ARBA00001933"/>
    </source>
</evidence>
<dbReference type="AlphaFoldDB" id="A0A7S2N4Q3"/>
<dbReference type="InterPro" id="IPR015424">
    <property type="entry name" value="PyrdxlP-dep_Trfase"/>
</dbReference>
<dbReference type="InterPro" id="IPR015421">
    <property type="entry name" value="PyrdxlP-dep_Trfase_major"/>
</dbReference>
<dbReference type="InterPro" id="IPR015422">
    <property type="entry name" value="PyrdxlP-dep_Trfase_small"/>
</dbReference>
<dbReference type="HAMAP" id="MF_00051">
    <property type="entry name" value="SHMT"/>
    <property type="match status" value="1"/>
</dbReference>